<keyword evidence="3 6" id="KW-1133">Transmembrane helix</keyword>
<dbReference type="EMBL" id="FONV01000011">
    <property type="protein sequence ID" value="SFF47011.1"/>
    <property type="molecule type" value="Genomic_DNA"/>
</dbReference>
<dbReference type="PANTHER" id="PTHR43027">
    <property type="entry name" value="DOXORUBICIN RESISTANCE ABC TRANSPORTER PERMEASE PROTEIN DRRC-RELATED"/>
    <property type="match status" value="1"/>
</dbReference>
<feature type="transmembrane region" description="Helical" evidence="6">
    <location>
        <begin position="227"/>
        <end position="248"/>
    </location>
</feature>
<evidence type="ECO:0000256" key="2">
    <source>
        <dbReference type="ARBA" id="ARBA00022692"/>
    </source>
</evidence>
<accession>A0A1I2J2Q4</accession>
<keyword evidence="4 6" id="KW-0472">Membrane</keyword>
<dbReference type="RefSeq" id="WP_093618960.1">
    <property type="nucleotide sequence ID" value="NZ_BOMT01000063.1"/>
</dbReference>
<dbReference type="STRING" id="35752.SAMN05421541_11112"/>
<dbReference type="PIRSF" id="PIRSF006648">
    <property type="entry name" value="DrrB"/>
    <property type="match status" value="1"/>
</dbReference>
<dbReference type="GO" id="GO:0043190">
    <property type="term" value="C:ATP-binding cassette (ABC) transporter complex"/>
    <property type="evidence" value="ECO:0007669"/>
    <property type="project" value="InterPro"/>
</dbReference>
<dbReference type="InterPro" id="IPR000412">
    <property type="entry name" value="ABC_2_transport"/>
</dbReference>
<evidence type="ECO:0000256" key="4">
    <source>
        <dbReference type="ARBA" id="ARBA00023136"/>
    </source>
</evidence>
<evidence type="ECO:0000259" key="7">
    <source>
        <dbReference type="PROSITE" id="PS51012"/>
    </source>
</evidence>
<keyword evidence="2 6" id="KW-0812">Transmembrane</keyword>
<evidence type="ECO:0000313" key="9">
    <source>
        <dbReference type="Proteomes" id="UP000199645"/>
    </source>
</evidence>
<reference evidence="8 9" key="1">
    <citation type="submission" date="2016-10" db="EMBL/GenBank/DDBJ databases">
        <authorList>
            <person name="de Groot N.N."/>
        </authorList>
    </citation>
    <scope>NUCLEOTIDE SEQUENCE [LARGE SCALE GENOMIC DNA]</scope>
    <source>
        <strain evidence="8 9">DSM 43019</strain>
    </source>
</reference>
<dbReference type="InterPro" id="IPR013525">
    <property type="entry name" value="ABC2_TM"/>
</dbReference>
<organism evidence="8 9">
    <name type="scientific">Actinoplanes philippinensis</name>
    <dbReference type="NCBI Taxonomy" id="35752"/>
    <lineage>
        <taxon>Bacteria</taxon>
        <taxon>Bacillati</taxon>
        <taxon>Actinomycetota</taxon>
        <taxon>Actinomycetes</taxon>
        <taxon>Micromonosporales</taxon>
        <taxon>Micromonosporaceae</taxon>
        <taxon>Actinoplanes</taxon>
    </lineage>
</organism>
<evidence type="ECO:0000256" key="3">
    <source>
        <dbReference type="ARBA" id="ARBA00022989"/>
    </source>
</evidence>
<dbReference type="GO" id="GO:0046677">
    <property type="term" value="P:response to antibiotic"/>
    <property type="evidence" value="ECO:0007669"/>
    <property type="project" value="UniProtKB-KW"/>
</dbReference>
<dbReference type="GO" id="GO:0140359">
    <property type="term" value="F:ABC-type transporter activity"/>
    <property type="evidence" value="ECO:0007669"/>
    <property type="project" value="InterPro"/>
</dbReference>
<dbReference type="PANTHER" id="PTHR43027:SF1">
    <property type="entry name" value="DOXORUBICIN RESISTANCE ABC TRANSPORTER PERMEASE PROTEIN DRRC-RELATED"/>
    <property type="match status" value="1"/>
</dbReference>
<dbReference type="Pfam" id="PF12698">
    <property type="entry name" value="ABC2_membrane_3"/>
    <property type="match status" value="1"/>
</dbReference>
<feature type="transmembrane region" description="Helical" evidence="6">
    <location>
        <begin position="21"/>
        <end position="44"/>
    </location>
</feature>
<evidence type="ECO:0000256" key="1">
    <source>
        <dbReference type="ARBA" id="ARBA00004141"/>
    </source>
</evidence>
<dbReference type="InterPro" id="IPR047817">
    <property type="entry name" value="ABC2_TM_bact-type"/>
</dbReference>
<evidence type="ECO:0000256" key="6">
    <source>
        <dbReference type="SAM" id="Phobius"/>
    </source>
</evidence>
<feature type="transmembrane region" description="Helical" evidence="6">
    <location>
        <begin position="172"/>
        <end position="191"/>
    </location>
</feature>
<keyword evidence="5" id="KW-0046">Antibiotic resistance</keyword>
<feature type="domain" description="ABC transmembrane type-2" evidence="7">
    <location>
        <begin position="24"/>
        <end position="251"/>
    </location>
</feature>
<feature type="transmembrane region" description="Helical" evidence="6">
    <location>
        <begin position="140"/>
        <end position="165"/>
    </location>
</feature>
<dbReference type="PROSITE" id="PS51012">
    <property type="entry name" value="ABC_TM2"/>
    <property type="match status" value="1"/>
</dbReference>
<proteinExistence type="predicted"/>
<dbReference type="OrthoDB" id="9786643at2"/>
<evidence type="ECO:0000313" key="8">
    <source>
        <dbReference type="EMBL" id="SFF47011.1"/>
    </source>
</evidence>
<evidence type="ECO:0000256" key="5">
    <source>
        <dbReference type="ARBA" id="ARBA00023251"/>
    </source>
</evidence>
<sequence length="272" mass="28673">MRRRLLVAGLRRGGIELRQTVTNAADIIGYLFPVAILIVVLWLIGDAEVPGSSTSLSSYSLVSSMAMLLVIGGVASTAQYLTMDREDGTLLRAKATPNGMAGYLIGKVVLVSGVMVISCLAALIPGALLVEGLRFDGGTILILLWLVPLALLALLPVGAVLGALFETIRGAAMLMLPVTALTGVSGIFYPLSVLPGWVQGVAQVFPMYWLGLGLRSAFLPGEPGRPWQTAGVLAAWAVVGLVLAPGILRRMARRESGSLVAARRERALTRTM</sequence>
<protein>
    <submittedName>
        <fullName evidence="8">ABC-2 type transport system permease protein</fullName>
    </submittedName>
</protein>
<dbReference type="InterPro" id="IPR052902">
    <property type="entry name" value="ABC-2_transporter"/>
</dbReference>
<gene>
    <name evidence="8" type="ORF">SAMN05421541_11112</name>
</gene>
<dbReference type="AlphaFoldDB" id="A0A1I2J2Q4"/>
<dbReference type="Proteomes" id="UP000199645">
    <property type="component" value="Unassembled WGS sequence"/>
</dbReference>
<feature type="transmembrane region" description="Helical" evidence="6">
    <location>
        <begin position="64"/>
        <end position="83"/>
    </location>
</feature>
<name>A0A1I2J2Q4_9ACTN</name>
<comment type="subcellular location">
    <subcellularLocation>
        <location evidence="1">Membrane</location>
        <topology evidence="1">Multi-pass membrane protein</topology>
    </subcellularLocation>
</comment>
<feature type="transmembrane region" description="Helical" evidence="6">
    <location>
        <begin position="104"/>
        <end position="128"/>
    </location>
</feature>
<keyword evidence="9" id="KW-1185">Reference proteome</keyword>